<proteinExistence type="predicted"/>
<evidence type="ECO:0008006" key="3">
    <source>
        <dbReference type="Google" id="ProtNLM"/>
    </source>
</evidence>
<dbReference type="Proteomes" id="UP001209229">
    <property type="component" value="Unassembled WGS sequence"/>
</dbReference>
<dbReference type="AlphaFoldDB" id="A0AAE3M4T8"/>
<organism evidence="1 2">
    <name type="scientific">Plebeiibacterium sediminum</name>
    <dbReference type="NCBI Taxonomy" id="2992112"/>
    <lineage>
        <taxon>Bacteria</taxon>
        <taxon>Pseudomonadati</taxon>
        <taxon>Bacteroidota</taxon>
        <taxon>Bacteroidia</taxon>
        <taxon>Marinilabiliales</taxon>
        <taxon>Marinilabiliaceae</taxon>
        <taxon>Plebeiibacterium</taxon>
    </lineage>
</organism>
<dbReference type="EMBL" id="JAPDPJ010000021">
    <property type="protein sequence ID" value="MCW3786966.1"/>
    <property type="molecule type" value="Genomic_DNA"/>
</dbReference>
<evidence type="ECO:0000313" key="2">
    <source>
        <dbReference type="Proteomes" id="UP001209229"/>
    </source>
</evidence>
<gene>
    <name evidence="1" type="ORF">OM075_10835</name>
</gene>
<sequence length="495" mass="56681">MKKIFADLHCHPTMHPFAFKEADKDRKNSLWSDNKPKKRQRDSAYPEYFQTSMPALARGNVKLVVAALYPLEQSWLDPEIIGEGDISDFIAKFFISHLPVRYINMVQSDSFNYFEFLQKEYEFLLQDHNKTYKVNGEDWKYVLAKDSMDIEQYESDENVIIVIPSIEGAHSLISANADQIIHNPEVHETTLSNIQKIKTSWNHVPLYVTMSHHFYNGMLGQARSIPDGAASFLLHQQVGLNEPVNPRGEEVIDCLLGIGKYKGNGKRILIDTKHMSVSARLWYYHKIAKYNEGIAASNRIPIIASHMGFGAHDTILDSITLPDTDKKKYEESKFFNPWSINLSKEEIRIIVESGGIIGLNLDQRILSGAERIEKSKEFSNHDIKNNTKKVVQFWTKQIGENIIEIAKAVVDSDISETEKAKVWNSICLGTDFDGMINPVDSFIVADEYKNLMDALLVYFTDNNDFKALAMGLSIETILEKIMYQNVYDFVIRNYK</sequence>
<dbReference type="Gene3D" id="3.20.20.140">
    <property type="entry name" value="Metal-dependent hydrolases"/>
    <property type="match status" value="1"/>
</dbReference>
<reference evidence="1" key="1">
    <citation type="submission" date="2022-10" db="EMBL/GenBank/DDBJ databases">
        <authorList>
            <person name="Yu W.X."/>
        </authorList>
    </citation>
    <scope>NUCLEOTIDE SEQUENCE</scope>
    <source>
        <strain evidence="1">AAT</strain>
    </source>
</reference>
<evidence type="ECO:0000313" key="1">
    <source>
        <dbReference type="EMBL" id="MCW3786966.1"/>
    </source>
</evidence>
<dbReference type="SUPFAM" id="SSF51556">
    <property type="entry name" value="Metallo-dependent hydrolases"/>
    <property type="match status" value="1"/>
</dbReference>
<name>A0AAE3M4T8_9BACT</name>
<dbReference type="RefSeq" id="WP_301190531.1">
    <property type="nucleotide sequence ID" value="NZ_JAPDPJ010000021.1"/>
</dbReference>
<dbReference type="InterPro" id="IPR032466">
    <property type="entry name" value="Metal_Hydrolase"/>
</dbReference>
<keyword evidence="2" id="KW-1185">Reference proteome</keyword>
<accession>A0AAE3M4T8</accession>
<comment type="caution">
    <text evidence="1">The sequence shown here is derived from an EMBL/GenBank/DDBJ whole genome shotgun (WGS) entry which is preliminary data.</text>
</comment>
<protein>
    <recommendedName>
        <fullName evidence="3">Membrane dipeptidase</fullName>
    </recommendedName>
</protein>